<dbReference type="RefSeq" id="WP_136402699.1">
    <property type="nucleotide sequence ID" value="NZ_SSNZ01000002.1"/>
</dbReference>
<reference evidence="4 5" key="1">
    <citation type="submission" date="2019-04" db="EMBL/GenBank/DDBJ databases">
        <title>Flavobacterium sp. nov. isolated from construction timber.</title>
        <authorList>
            <person name="Lin S.-Y."/>
            <person name="Chang C.-T."/>
            <person name="Young C.-C."/>
        </authorList>
    </citation>
    <scope>NUCLEOTIDE SEQUENCE [LARGE SCALE GENOMIC DNA]</scope>
    <source>
        <strain evidence="4 5">CC-CTC003</strain>
    </source>
</reference>
<proteinExistence type="predicted"/>
<evidence type="ECO:0000259" key="3">
    <source>
        <dbReference type="Pfam" id="PF07992"/>
    </source>
</evidence>
<organism evidence="4 5">
    <name type="scientific">Flavobacterium supellecticarium</name>
    <dbReference type="NCBI Taxonomy" id="2565924"/>
    <lineage>
        <taxon>Bacteria</taxon>
        <taxon>Pseudomonadati</taxon>
        <taxon>Bacteroidota</taxon>
        <taxon>Flavobacteriia</taxon>
        <taxon>Flavobacteriales</taxon>
        <taxon>Flavobacteriaceae</taxon>
        <taxon>Flavobacterium</taxon>
    </lineage>
</organism>
<dbReference type="PANTHER" id="PTHR48105">
    <property type="entry name" value="THIOREDOXIN REDUCTASE 1-RELATED-RELATED"/>
    <property type="match status" value="1"/>
</dbReference>
<dbReference type="Pfam" id="PF07992">
    <property type="entry name" value="Pyr_redox_2"/>
    <property type="match status" value="1"/>
</dbReference>
<dbReference type="InterPro" id="IPR050097">
    <property type="entry name" value="Ferredoxin-NADP_redctase_2"/>
</dbReference>
<evidence type="ECO:0000313" key="5">
    <source>
        <dbReference type="Proteomes" id="UP000307507"/>
    </source>
</evidence>
<protein>
    <submittedName>
        <fullName evidence="4">NAD(P)/FAD-dependent oxidoreductase</fullName>
    </submittedName>
</protein>
<dbReference type="AlphaFoldDB" id="A0A4S4A0E1"/>
<dbReference type="InterPro" id="IPR023753">
    <property type="entry name" value="FAD/NAD-binding_dom"/>
</dbReference>
<dbReference type="EMBL" id="SSNZ01000002">
    <property type="protein sequence ID" value="THF51715.1"/>
    <property type="molecule type" value="Genomic_DNA"/>
</dbReference>
<keyword evidence="2" id="KW-0560">Oxidoreductase</keyword>
<gene>
    <name evidence="4" type="ORF">E6C50_08110</name>
</gene>
<dbReference type="SUPFAM" id="SSF51905">
    <property type="entry name" value="FAD/NAD(P)-binding domain"/>
    <property type="match status" value="1"/>
</dbReference>
<dbReference type="Gene3D" id="3.50.50.60">
    <property type="entry name" value="FAD/NAD(P)-binding domain"/>
    <property type="match status" value="2"/>
</dbReference>
<comment type="caution">
    <text evidence="4">The sequence shown here is derived from an EMBL/GenBank/DDBJ whole genome shotgun (WGS) entry which is preliminary data.</text>
</comment>
<sequence length="303" mass="33447">MTKTTYDVIIVGGSYSGLSAAMSLGRALRQVLVLDDGKPCNQQTPHSHNFLTHDGETPQHIAAIAREQVSRYETIRFYKGRATEAKKTAGNFEIKTDDGSVFTARRLLFATGLKDNFPDNNGFAACWGISVLHCPYCHGYEVKGQPTGIIANGDVAFHYAQLIFNWTKKLTIYTNGKSTLTEIQEQRIKSNSIAIIEKEIASLEHEQGKLKKIVFQDQSSVPLQVVYFRPEFTQNCPLPETLGCEINEIGLLKVDSSFKTTIEGVYASGDCCSMRTVSVAVATGTQAGAFINNDLVTEDFVKW</sequence>
<dbReference type="OrthoDB" id="9806179at2"/>
<feature type="domain" description="FAD/NAD(P)-binding" evidence="3">
    <location>
        <begin position="6"/>
        <end position="284"/>
    </location>
</feature>
<evidence type="ECO:0000256" key="2">
    <source>
        <dbReference type="ARBA" id="ARBA00023002"/>
    </source>
</evidence>
<dbReference type="Proteomes" id="UP000307507">
    <property type="component" value="Unassembled WGS sequence"/>
</dbReference>
<dbReference type="PRINTS" id="PR00469">
    <property type="entry name" value="PNDRDTASEII"/>
</dbReference>
<dbReference type="GO" id="GO:0016491">
    <property type="term" value="F:oxidoreductase activity"/>
    <property type="evidence" value="ECO:0007669"/>
    <property type="project" value="UniProtKB-KW"/>
</dbReference>
<keyword evidence="5" id="KW-1185">Reference proteome</keyword>
<evidence type="ECO:0000256" key="1">
    <source>
        <dbReference type="ARBA" id="ARBA00022630"/>
    </source>
</evidence>
<accession>A0A4S4A0E1</accession>
<evidence type="ECO:0000313" key="4">
    <source>
        <dbReference type="EMBL" id="THF51715.1"/>
    </source>
</evidence>
<dbReference type="InterPro" id="IPR036188">
    <property type="entry name" value="FAD/NAD-bd_sf"/>
</dbReference>
<name>A0A4S4A0E1_9FLAO</name>
<keyword evidence="1" id="KW-0285">Flavoprotein</keyword>
<dbReference type="PRINTS" id="PR00368">
    <property type="entry name" value="FADPNR"/>
</dbReference>